<evidence type="ECO:0000313" key="12">
    <source>
        <dbReference type="Proteomes" id="UP000800097"/>
    </source>
</evidence>
<dbReference type="Gene3D" id="1.20.120.1750">
    <property type="match status" value="1"/>
</dbReference>
<dbReference type="InterPro" id="IPR002867">
    <property type="entry name" value="IBR_dom"/>
</dbReference>
<organism evidence="11 12">
    <name type="scientific">Westerdykella ornata</name>
    <dbReference type="NCBI Taxonomy" id="318751"/>
    <lineage>
        <taxon>Eukaryota</taxon>
        <taxon>Fungi</taxon>
        <taxon>Dikarya</taxon>
        <taxon>Ascomycota</taxon>
        <taxon>Pezizomycotina</taxon>
        <taxon>Dothideomycetes</taxon>
        <taxon>Pleosporomycetidae</taxon>
        <taxon>Pleosporales</taxon>
        <taxon>Sporormiaceae</taxon>
        <taxon>Westerdykella</taxon>
    </lineage>
</organism>
<dbReference type="SUPFAM" id="SSF57850">
    <property type="entry name" value="RING/U-box"/>
    <property type="match status" value="1"/>
</dbReference>
<dbReference type="CDD" id="cd20336">
    <property type="entry name" value="Rcat_RBR"/>
    <property type="match status" value="1"/>
</dbReference>
<proteinExistence type="predicted"/>
<feature type="compositionally biased region" description="Basic and acidic residues" evidence="9">
    <location>
        <begin position="246"/>
        <end position="258"/>
    </location>
</feature>
<evidence type="ECO:0000256" key="8">
    <source>
        <dbReference type="ARBA" id="ARBA00022833"/>
    </source>
</evidence>
<protein>
    <recommendedName>
        <fullName evidence="2">RBR-type E3 ubiquitin transferase</fullName>
        <ecNumber evidence="2">2.3.2.31</ecNumber>
    </recommendedName>
</protein>
<gene>
    <name evidence="11" type="ORF">EI97DRAFT_446650</name>
</gene>
<dbReference type="Proteomes" id="UP000800097">
    <property type="component" value="Unassembled WGS sequence"/>
</dbReference>
<evidence type="ECO:0000256" key="7">
    <source>
        <dbReference type="ARBA" id="ARBA00022786"/>
    </source>
</evidence>
<dbReference type="Pfam" id="PF22191">
    <property type="entry name" value="IBR_1"/>
    <property type="match status" value="1"/>
</dbReference>
<accession>A0A6A6J4R2</accession>
<dbReference type="InterPro" id="IPR031127">
    <property type="entry name" value="E3_UB_ligase_RBR"/>
</dbReference>
<keyword evidence="5" id="KW-0677">Repeat</keyword>
<dbReference type="GO" id="GO:0061630">
    <property type="term" value="F:ubiquitin protein ligase activity"/>
    <property type="evidence" value="ECO:0007669"/>
    <property type="project" value="UniProtKB-EC"/>
</dbReference>
<evidence type="ECO:0000256" key="5">
    <source>
        <dbReference type="ARBA" id="ARBA00022737"/>
    </source>
</evidence>
<evidence type="ECO:0000313" key="11">
    <source>
        <dbReference type="EMBL" id="KAF2271382.1"/>
    </source>
</evidence>
<dbReference type="GO" id="GO:0016567">
    <property type="term" value="P:protein ubiquitination"/>
    <property type="evidence" value="ECO:0007669"/>
    <property type="project" value="InterPro"/>
</dbReference>
<feature type="region of interest" description="Disordered" evidence="9">
    <location>
        <begin position="242"/>
        <end position="285"/>
    </location>
</feature>
<dbReference type="GO" id="GO:0008270">
    <property type="term" value="F:zinc ion binding"/>
    <property type="evidence" value="ECO:0007669"/>
    <property type="project" value="UniProtKB-KW"/>
</dbReference>
<evidence type="ECO:0000256" key="2">
    <source>
        <dbReference type="ARBA" id="ARBA00012251"/>
    </source>
</evidence>
<dbReference type="PROSITE" id="PS51873">
    <property type="entry name" value="TRIAD"/>
    <property type="match status" value="1"/>
</dbReference>
<evidence type="ECO:0000256" key="6">
    <source>
        <dbReference type="ARBA" id="ARBA00022771"/>
    </source>
</evidence>
<reference evidence="11" key="1">
    <citation type="journal article" date="2020" name="Stud. Mycol.">
        <title>101 Dothideomycetes genomes: a test case for predicting lifestyles and emergence of pathogens.</title>
        <authorList>
            <person name="Haridas S."/>
            <person name="Albert R."/>
            <person name="Binder M."/>
            <person name="Bloem J."/>
            <person name="Labutti K."/>
            <person name="Salamov A."/>
            <person name="Andreopoulos B."/>
            <person name="Baker S."/>
            <person name="Barry K."/>
            <person name="Bills G."/>
            <person name="Bluhm B."/>
            <person name="Cannon C."/>
            <person name="Castanera R."/>
            <person name="Culley D."/>
            <person name="Daum C."/>
            <person name="Ezra D."/>
            <person name="Gonzalez J."/>
            <person name="Henrissat B."/>
            <person name="Kuo A."/>
            <person name="Liang C."/>
            <person name="Lipzen A."/>
            <person name="Lutzoni F."/>
            <person name="Magnuson J."/>
            <person name="Mondo S."/>
            <person name="Nolan M."/>
            <person name="Ohm R."/>
            <person name="Pangilinan J."/>
            <person name="Park H.-J."/>
            <person name="Ramirez L."/>
            <person name="Alfaro M."/>
            <person name="Sun H."/>
            <person name="Tritt A."/>
            <person name="Yoshinaga Y."/>
            <person name="Zwiers L.-H."/>
            <person name="Turgeon B."/>
            <person name="Goodwin S."/>
            <person name="Spatafora J."/>
            <person name="Crous P."/>
            <person name="Grigoriev I."/>
        </authorList>
    </citation>
    <scope>NUCLEOTIDE SEQUENCE</scope>
    <source>
        <strain evidence="11">CBS 379.55</strain>
    </source>
</reference>
<keyword evidence="6" id="KW-0863">Zinc-finger</keyword>
<dbReference type="RefSeq" id="XP_033648921.1">
    <property type="nucleotide sequence ID" value="XM_033800044.1"/>
</dbReference>
<comment type="catalytic activity">
    <reaction evidence="1">
        <text>[E2 ubiquitin-conjugating enzyme]-S-ubiquitinyl-L-cysteine + [acceptor protein]-L-lysine = [E2 ubiquitin-conjugating enzyme]-L-cysteine + [acceptor protein]-N(6)-ubiquitinyl-L-lysine.</text>
        <dbReference type="EC" id="2.3.2.31"/>
    </reaction>
</comment>
<dbReference type="OrthoDB" id="9977870at2759"/>
<dbReference type="GeneID" id="54553219"/>
<keyword evidence="4" id="KW-0479">Metal-binding</keyword>
<dbReference type="EMBL" id="ML986544">
    <property type="protein sequence ID" value="KAF2271382.1"/>
    <property type="molecule type" value="Genomic_DNA"/>
</dbReference>
<keyword evidence="8" id="KW-0862">Zinc</keyword>
<evidence type="ECO:0000256" key="1">
    <source>
        <dbReference type="ARBA" id="ARBA00001798"/>
    </source>
</evidence>
<feature type="domain" description="RING-type" evidence="10">
    <location>
        <begin position="32"/>
        <end position="243"/>
    </location>
</feature>
<evidence type="ECO:0000256" key="4">
    <source>
        <dbReference type="ARBA" id="ARBA00022723"/>
    </source>
</evidence>
<keyword evidence="7" id="KW-0833">Ubl conjugation pathway</keyword>
<dbReference type="Pfam" id="PF01485">
    <property type="entry name" value="IBR"/>
    <property type="match status" value="1"/>
</dbReference>
<dbReference type="AlphaFoldDB" id="A0A6A6J4R2"/>
<dbReference type="EC" id="2.3.2.31" evidence="2"/>
<dbReference type="InterPro" id="IPR044066">
    <property type="entry name" value="TRIAD_supradom"/>
</dbReference>
<name>A0A6A6J4R2_WESOR</name>
<keyword evidence="3" id="KW-0808">Transferase</keyword>
<evidence type="ECO:0000259" key="10">
    <source>
        <dbReference type="PROSITE" id="PS51873"/>
    </source>
</evidence>
<dbReference type="PANTHER" id="PTHR11685">
    <property type="entry name" value="RBR FAMILY RING FINGER AND IBR DOMAIN-CONTAINING"/>
    <property type="match status" value="1"/>
</dbReference>
<keyword evidence="12" id="KW-1185">Reference proteome</keyword>
<sequence length="285" mass="32370">MAAHRRILTRSAAKIRQMLSTLFKKRTCNTPVPKTCYVCLEESSRVDLVRTCPSHFICRDCVPAALQNQIPLSCHSAYRIPPERFRGEVDKTLIKKYEEKLEGNDIPVRLRVYCASPRCSKLLARHTHRHTQQVHFAKCDCGKKTCLTCKSLLGKVNGHICVSDTDANGRPIWLPQYTSTFRAKPCPNCRIVIEHMEWCNRIICPHCDHSWCFVCLRPEARTTGDYGLHDCPLQGDPECDYDEEGYEKSPRGIHRDTGLPRPTNTVMADSHDPPEVGVIDGGDRP</sequence>
<evidence type="ECO:0000256" key="9">
    <source>
        <dbReference type="SAM" id="MobiDB-lite"/>
    </source>
</evidence>
<evidence type="ECO:0000256" key="3">
    <source>
        <dbReference type="ARBA" id="ARBA00022679"/>
    </source>
</evidence>